<comment type="similarity">
    <text evidence="2">Belongs to the class-II pyridoxal-phosphate-dependent aminotransferase family. BioF subfamily.</text>
</comment>
<dbReference type="OrthoDB" id="2382073at2759"/>
<sequence>MADASILAEWFPESRKAQPKANGNGVNGKHTDSIFYRNLEERLEARWSELRAPYQLRRNEPAPKSKDFSTLDYLGLSHSGLIRERFLEELKAHPDFRLGAGGSRLLNGNSPYIDALERDIATFHGTETALLFNSGFEANVAFFEAVPRSGDAIVYEFLSTTLLSSYDELVHASLHEGMQGSNAACKRSFKHNDVDNFREVLVDVRNSEPLIRQGQRTVIVAVETIYSMDGDVAPLLELVRVAKEVFPDGTAQFFVDEAHTSGVRGREGRGLVEELGLTHEVAVQMHTYGKAVGCGGGTILARPAVREILVNFARGFIYTTAPPFPMLAAIRSGYELMISGKTQPLQDRIQHLVKHFFLTLQAHPDWEEASDAGMLKMLTMDGWEDRQVLSQVVPFMTRQRYTLYLCWHLQLKGYNCFPIEYPVVPRGESRLRVAFHAHNNEAEVEGLATAACEWAREMMDIEDSGDRGRLPQAARQVIAALRATGTSDL</sequence>
<evidence type="ECO:0000313" key="8">
    <source>
        <dbReference type="Proteomes" id="UP000078559"/>
    </source>
</evidence>
<feature type="domain" description="Aminotransferase class I/classII large" evidence="6">
    <location>
        <begin position="89"/>
        <end position="449"/>
    </location>
</feature>
<dbReference type="Proteomes" id="UP000078559">
    <property type="component" value="Chromosome 8"/>
</dbReference>
<evidence type="ECO:0000313" key="7">
    <source>
        <dbReference type="EMBL" id="KUI72228.1"/>
    </source>
</evidence>
<evidence type="ECO:0000256" key="5">
    <source>
        <dbReference type="RuleBase" id="RU003693"/>
    </source>
</evidence>
<organism evidence="7 8">
    <name type="scientific">Cytospora mali</name>
    <name type="common">Apple Valsa canker fungus</name>
    <name type="synonym">Valsa mali</name>
    <dbReference type="NCBI Taxonomy" id="578113"/>
    <lineage>
        <taxon>Eukaryota</taxon>
        <taxon>Fungi</taxon>
        <taxon>Dikarya</taxon>
        <taxon>Ascomycota</taxon>
        <taxon>Pezizomycotina</taxon>
        <taxon>Sordariomycetes</taxon>
        <taxon>Sordariomycetidae</taxon>
        <taxon>Diaporthales</taxon>
        <taxon>Cytosporaceae</taxon>
        <taxon>Cytospora</taxon>
    </lineage>
</organism>
<evidence type="ECO:0000256" key="3">
    <source>
        <dbReference type="ARBA" id="ARBA00022679"/>
    </source>
</evidence>
<dbReference type="EMBL" id="CM003105">
    <property type="protein sequence ID" value="KUI72228.1"/>
    <property type="molecule type" value="Genomic_DNA"/>
</dbReference>
<evidence type="ECO:0000256" key="2">
    <source>
        <dbReference type="ARBA" id="ARBA00010008"/>
    </source>
</evidence>
<reference evidence="7" key="1">
    <citation type="submission" date="2014-12" db="EMBL/GenBank/DDBJ databases">
        <title>Genome Sequence of Valsa Canker Pathogens Uncovers a Specific Adaption of Colonization on Woody Bark.</title>
        <authorList>
            <person name="Yin Z."/>
            <person name="Liu H."/>
            <person name="Gao X."/>
            <person name="Li Z."/>
            <person name="Song N."/>
            <person name="Ke X."/>
            <person name="Dai Q."/>
            <person name="Wu Y."/>
            <person name="Sun Y."/>
            <person name="Xu J.-R."/>
            <person name="Kang Z.K."/>
            <person name="Wang L."/>
            <person name="Huang L."/>
        </authorList>
    </citation>
    <scope>NUCLEOTIDE SEQUENCE [LARGE SCALE GENOMIC DNA]</scope>
    <source>
        <strain evidence="7">03-8</strain>
    </source>
</reference>
<dbReference type="InterPro" id="IPR001917">
    <property type="entry name" value="Aminotrans_II_pyridoxalP_BS"/>
</dbReference>
<protein>
    <submittedName>
        <fullName evidence="7">8-amino-7-oxononanoate synthase</fullName>
    </submittedName>
</protein>
<accession>A0A194W816</accession>
<dbReference type="Gene3D" id="3.40.640.10">
    <property type="entry name" value="Type I PLP-dependent aspartate aminotransferase-like (Major domain)"/>
    <property type="match status" value="1"/>
</dbReference>
<name>A0A194W816_CYTMA</name>
<dbReference type="InterPro" id="IPR050087">
    <property type="entry name" value="AON_synthase_class-II"/>
</dbReference>
<dbReference type="PANTHER" id="PTHR13693:SF77">
    <property type="entry name" value="8-AMINO-7-OXONONANOATE SYNTHASE"/>
    <property type="match status" value="1"/>
</dbReference>
<dbReference type="GO" id="GO:0030170">
    <property type="term" value="F:pyridoxal phosphate binding"/>
    <property type="evidence" value="ECO:0007669"/>
    <property type="project" value="InterPro"/>
</dbReference>
<keyword evidence="3" id="KW-0808">Transferase</keyword>
<dbReference type="GO" id="GO:0016740">
    <property type="term" value="F:transferase activity"/>
    <property type="evidence" value="ECO:0007669"/>
    <property type="project" value="UniProtKB-KW"/>
</dbReference>
<evidence type="ECO:0000256" key="4">
    <source>
        <dbReference type="ARBA" id="ARBA00022898"/>
    </source>
</evidence>
<evidence type="ECO:0000256" key="1">
    <source>
        <dbReference type="ARBA" id="ARBA00001933"/>
    </source>
</evidence>
<comment type="cofactor">
    <cofactor evidence="1 5">
        <name>pyridoxal 5'-phosphate</name>
        <dbReference type="ChEBI" id="CHEBI:597326"/>
    </cofactor>
</comment>
<dbReference type="PROSITE" id="PS00599">
    <property type="entry name" value="AA_TRANSFER_CLASS_2"/>
    <property type="match status" value="1"/>
</dbReference>
<proteinExistence type="inferred from homology"/>
<dbReference type="GO" id="GO:0009102">
    <property type="term" value="P:biotin biosynthetic process"/>
    <property type="evidence" value="ECO:0007669"/>
    <property type="project" value="TreeGrafter"/>
</dbReference>
<dbReference type="InterPro" id="IPR015422">
    <property type="entry name" value="PyrdxlP-dep_Trfase_small"/>
</dbReference>
<dbReference type="InterPro" id="IPR004839">
    <property type="entry name" value="Aminotransferase_I/II_large"/>
</dbReference>
<dbReference type="SUPFAM" id="SSF53383">
    <property type="entry name" value="PLP-dependent transferases"/>
    <property type="match status" value="1"/>
</dbReference>
<dbReference type="Gene3D" id="3.90.1150.10">
    <property type="entry name" value="Aspartate Aminotransferase, domain 1"/>
    <property type="match status" value="1"/>
</dbReference>
<dbReference type="InterPro" id="IPR015421">
    <property type="entry name" value="PyrdxlP-dep_Trfase_major"/>
</dbReference>
<dbReference type="Pfam" id="PF00155">
    <property type="entry name" value="Aminotran_1_2"/>
    <property type="match status" value="1"/>
</dbReference>
<keyword evidence="8" id="KW-1185">Reference proteome</keyword>
<gene>
    <name evidence="7" type="ORF">VM1G_08020</name>
</gene>
<dbReference type="InterPro" id="IPR015424">
    <property type="entry name" value="PyrdxlP-dep_Trfase"/>
</dbReference>
<dbReference type="SMR" id="A0A194W816"/>
<dbReference type="PANTHER" id="PTHR13693">
    <property type="entry name" value="CLASS II AMINOTRANSFERASE/8-AMINO-7-OXONONANOATE SYNTHASE"/>
    <property type="match status" value="1"/>
</dbReference>
<keyword evidence="4 5" id="KW-0663">Pyridoxal phosphate</keyword>
<dbReference type="AlphaFoldDB" id="A0A194W816"/>
<evidence type="ECO:0000259" key="6">
    <source>
        <dbReference type="Pfam" id="PF00155"/>
    </source>
</evidence>